<dbReference type="OrthoDB" id="69177at2759"/>
<sequence>MTDSVSTAIDSRVQWHTCMYDKKNYLNGFELRYETNSATTSTTRGISAQPTTTTTTTTTAQTTNDSIAQVESIMQMLHDTEITGGKDSFSKKSNNNDNGSDDEDIYYNWSDDDFISHNIGGDDAGNGNAAGTDATYIQNSDQMFESQNPILSEEECFDIIQEARDTIAQGLLKEQQEEEEKSQQNNNNSEQGQQQQQQRASAISNSQLGEARLSNMPKTRAWLQDTLQSRFFPLLKSRFGVDDLVLYDGLVLGNQAPSRSQPIHRDASLLTLNVALSRLEDFEGGGTYIEVLDDTLKINQGHLLCHAGSVMHAGVGINKGERWVFVLFVLGESQPQFSRRCHAQALECIQDRQLKQAEEVLQTGLRVATNDHLLHNTMGRLHLMRQDPKMAIKSFQSADNAYPVCQKAMVSIAQILIESRRPRAALRRFNLVLERINNRDLQPDSQMSLKGLAFGARRDAARCALLCAQYNYEKQQQQKQQQNDDDPMMMMEWNRVHLAVAIDRMKTCLNAAPNEPNLLGMLDRAEFLFKEAQQ</sequence>
<keyword evidence="4" id="KW-1185">Reference proteome</keyword>
<evidence type="ECO:0000259" key="2">
    <source>
        <dbReference type="PROSITE" id="PS51471"/>
    </source>
</evidence>
<dbReference type="AlphaFoldDB" id="A0A1E7EQS3"/>
<dbReference type="InterPro" id="IPR011990">
    <property type="entry name" value="TPR-like_helical_dom_sf"/>
</dbReference>
<dbReference type="Gene3D" id="1.25.40.10">
    <property type="entry name" value="Tetratricopeptide repeat domain"/>
    <property type="match status" value="1"/>
</dbReference>
<feature type="region of interest" description="Disordered" evidence="1">
    <location>
        <begin position="82"/>
        <end position="104"/>
    </location>
</feature>
<dbReference type="Gene3D" id="2.60.120.620">
    <property type="entry name" value="q2cbj1_9rhob like domain"/>
    <property type="match status" value="1"/>
</dbReference>
<evidence type="ECO:0000256" key="1">
    <source>
        <dbReference type="SAM" id="MobiDB-lite"/>
    </source>
</evidence>
<organism evidence="3 4">
    <name type="scientific">Fragilariopsis cylindrus CCMP1102</name>
    <dbReference type="NCBI Taxonomy" id="635003"/>
    <lineage>
        <taxon>Eukaryota</taxon>
        <taxon>Sar</taxon>
        <taxon>Stramenopiles</taxon>
        <taxon>Ochrophyta</taxon>
        <taxon>Bacillariophyta</taxon>
        <taxon>Bacillariophyceae</taxon>
        <taxon>Bacillariophycidae</taxon>
        <taxon>Bacillariales</taxon>
        <taxon>Bacillariaceae</taxon>
        <taxon>Fragilariopsis</taxon>
    </lineage>
</organism>
<feature type="region of interest" description="Disordered" evidence="1">
    <location>
        <begin position="174"/>
        <end position="204"/>
    </location>
</feature>
<dbReference type="PROSITE" id="PS51471">
    <property type="entry name" value="FE2OG_OXY"/>
    <property type="match status" value="1"/>
</dbReference>
<protein>
    <recommendedName>
        <fullName evidence="2">Fe2OG dioxygenase domain-containing protein</fullName>
    </recommendedName>
</protein>
<dbReference type="InterPro" id="IPR005123">
    <property type="entry name" value="Oxoglu/Fe-dep_dioxygenase_dom"/>
</dbReference>
<dbReference type="Proteomes" id="UP000095751">
    <property type="component" value="Unassembled WGS sequence"/>
</dbReference>
<feature type="compositionally biased region" description="Low complexity" evidence="1">
    <location>
        <begin position="183"/>
        <end position="198"/>
    </location>
</feature>
<dbReference type="KEGG" id="fcy:FRACYDRAFT_250100"/>
<gene>
    <name evidence="3" type="ORF">FRACYDRAFT_250100</name>
</gene>
<feature type="compositionally biased region" description="Low complexity" evidence="1">
    <location>
        <begin position="85"/>
        <end position="98"/>
    </location>
</feature>
<reference evidence="3 4" key="1">
    <citation type="submission" date="2016-09" db="EMBL/GenBank/DDBJ databases">
        <title>Extensive genetic diversity and differential bi-allelic expression allows diatom success in the polar Southern Ocean.</title>
        <authorList>
            <consortium name="DOE Joint Genome Institute"/>
            <person name="Mock T."/>
            <person name="Otillar R.P."/>
            <person name="Strauss J."/>
            <person name="Dupont C."/>
            <person name="Frickenhaus S."/>
            <person name="Maumus F."/>
            <person name="Mcmullan M."/>
            <person name="Sanges R."/>
            <person name="Schmutz J."/>
            <person name="Toseland A."/>
            <person name="Valas R."/>
            <person name="Veluchamy A."/>
            <person name="Ward B.J."/>
            <person name="Allen A."/>
            <person name="Barry K."/>
            <person name="Falciatore A."/>
            <person name="Ferrante M."/>
            <person name="Fortunato A.E."/>
            <person name="Gloeckner G."/>
            <person name="Gruber A."/>
            <person name="Hipkin R."/>
            <person name="Janech M."/>
            <person name="Kroth P."/>
            <person name="Leese F."/>
            <person name="Lindquist E."/>
            <person name="Lyon B.R."/>
            <person name="Martin J."/>
            <person name="Mayer C."/>
            <person name="Parker M."/>
            <person name="Quesneville H."/>
            <person name="Raymond J."/>
            <person name="Uhlig C."/>
            <person name="Valentin K.U."/>
            <person name="Worden A.Z."/>
            <person name="Armbrust E.V."/>
            <person name="Bowler C."/>
            <person name="Green B."/>
            <person name="Moulton V."/>
            <person name="Van Oosterhout C."/>
            <person name="Grigoriev I."/>
        </authorList>
    </citation>
    <scope>NUCLEOTIDE SEQUENCE [LARGE SCALE GENOMIC DNA]</scope>
    <source>
        <strain evidence="3 4">CCMP1102</strain>
    </source>
</reference>
<name>A0A1E7EQS3_9STRA</name>
<evidence type="ECO:0000313" key="4">
    <source>
        <dbReference type="Proteomes" id="UP000095751"/>
    </source>
</evidence>
<proteinExistence type="predicted"/>
<evidence type="ECO:0000313" key="3">
    <source>
        <dbReference type="EMBL" id="OEU08311.1"/>
    </source>
</evidence>
<dbReference type="InParanoid" id="A0A1E7EQS3"/>
<dbReference type="SUPFAM" id="SSF48452">
    <property type="entry name" value="TPR-like"/>
    <property type="match status" value="1"/>
</dbReference>
<feature type="domain" description="Fe2OG dioxygenase" evidence="2">
    <location>
        <begin position="230"/>
        <end position="331"/>
    </location>
</feature>
<accession>A0A1E7EQS3</accession>
<dbReference type="EMBL" id="KV784381">
    <property type="protein sequence ID" value="OEU08311.1"/>
    <property type="molecule type" value="Genomic_DNA"/>
</dbReference>